<organism evidence="2 3">
    <name type="scientific">Aromatoleum aromaticum (strain DSM 19018 / LMG 30748 / EbN1)</name>
    <name type="common">Azoarcus sp. (strain EbN1)</name>
    <dbReference type="NCBI Taxonomy" id="76114"/>
    <lineage>
        <taxon>Bacteria</taxon>
        <taxon>Pseudomonadati</taxon>
        <taxon>Pseudomonadota</taxon>
        <taxon>Betaproteobacteria</taxon>
        <taxon>Rhodocyclales</taxon>
        <taxon>Rhodocyclaceae</taxon>
        <taxon>Aromatoleum</taxon>
    </lineage>
</organism>
<dbReference type="Proteomes" id="UP000006552">
    <property type="component" value="Chromosome"/>
</dbReference>
<dbReference type="EMBL" id="CR555306">
    <property type="protein sequence ID" value="CAI06171.1"/>
    <property type="molecule type" value="Genomic_DNA"/>
</dbReference>
<accession>Q5P938</accession>
<keyword evidence="3" id="KW-1185">Reference proteome</keyword>
<proteinExistence type="predicted"/>
<reference evidence="2 3" key="1">
    <citation type="journal article" date="2005" name="Arch. Microbiol.">
        <title>The genome sequence of an anaerobic aromatic-degrading denitrifying bacterium, strain EbN1.</title>
        <authorList>
            <person name="Rabus R."/>
            <person name="Kube M."/>
            <person name="Heider J."/>
            <person name="Beck A."/>
            <person name="Heitmann K."/>
            <person name="Widdel F."/>
            <person name="Reinhardt R."/>
        </authorList>
    </citation>
    <scope>NUCLEOTIDE SEQUENCE [LARGE SCALE GENOMIC DNA]</scope>
    <source>
        <strain evidence="2 3">EbN1</strain>
    </source>
</reference>
<name>Q5P938_AROAE</name>
<feature type="compositionally biased region" description="Basic and acidic residues" evidence="1">
    <location>
        <begin position="93"/>
        <end position="102"/>
    </location>
</feature>
<sequence>MLCELPRLHARSRCSQPRYAQRLLSRVRIFPPCLPVSDKERSAQPQAPSAGSVQCHPRLSIARPRTPAQRGDGYGVPCFPRWTCTRPQAHCGRDLRSGDQKSPRCSLCAKPHVAHDGRSGSLPASPNSDRACSRNC</sequence>
<dbReference type="AlphaFoldDB" id="Q5P938"/>
<gene>
    <name evidence="2" type="ORF">ebA90</name>
</gene>
<evidence type="ECO:0000313" key="3">
    <source>
        <dbReference type="Proteomes" id="UP000006552"/>
    </source>
</evidence>
<dbReference type="KEGG" id="eba:ebA90"/>
<evidence type="ECO:0000313" key="2">
    <source>
        <dbReference type="EMBL" id="CAI06171.1"/>
    </source>
</evidence>
<feature type="region of interest" description="Disordered" evidence="1">
    <location>
        <begin position="93"/>
        <end position="136"/>
    </location>
</feature>
<dbReference type="HOGENOM" id="CLU_1871118_0_0_4"/>
<protein>
    <submittedName>
        <fullName evidence="2">Uncharacterized protein</fullName>
    </submittedName>
</protein>
<evidence type="ECO:0000256" key="1">
    <source>
        <dbReference type="SAM" id="MobiDB-lite"/>
    </source>
</evidence>
<feature type="compositionally biased region" description="Polar residues" evidence="1">
    <location>
        <begin position="43"/>
        <end position="52"/>
    </location>
</feature>
<feature type="region of interest" description="Disordered" evidence="1">
    <location>
        <begin position="38"/>
        <end position="72"/>
    </location>
</feature>
<feature type="compositionally biased region" description="Polar residues" evidence="1">
    <location>
        <begin position="122"/>
        <end position="136"/>
    </location>
</feature>